<comment type="caution">
    <text evidence="2">The sequence shown here is derived from an EMBL/GenBank/DDBJ whole genome shotgun (WGS) entry which is preliminary data.</text>
</comment>
<reference evidence="2" key="1">
    <citation type="submission" date="2020-08" db="EMBL/GenBank/DDBJ databases">
        <title>Plant Genome Project.</title>
        <authorList>
            <person name="Zhang R.-G."/>
        </authorList>
    </citation>
    <scope>NUCLEOTIDE SEQUENCE</scope>
    <source>
        <strain evidence="2">WSP0</strain>
        <tissue evidence="2">Leaf</tissue>
    </source>
</reference>
<protein>
    <submittedName>
        <fullName evidence="2">Uncharacterized protein</fullName>
    </submittedName>
</protein>
<dbReference type="EMBL" id="JACTNZ010000012">
    <property type="protein sequence ID" value="KAG5520931.1"/>
    <property type="molecule type" value="Genomic_DNA"/>
</dbReference>
<accession>A0AAV6HX13</accession>
<feature type="region of interest" description="Disordered" evidence="1">
    <location>
        <begin position="1"/>
        <end position="20"/>
    </location>
</feature>
<proteinExistence type="predicted"/>
<evidence type="ECO:0000256" key="1">
    <source>
        <dbReference type="SAM" id="MobiDB-lite"/>
    </source>
</evidence>
<gene>
    <name evidence="2" type="ORF">RHGRI_033479</name>
</gene>
<keyword evidence="3" id="KW-1185">Reference proteome</keyword>
<evidence type="ECO:0000313" key="3">
    <source>
        <dbReference type="Proteomes" id="UP000823749"/>
    </source>
</evidence>
<organism evidence="2 3">
    <name type="scientific">Rhododendron griersonianum</name>
    <dbReference type="NCBI Taxonomy" id="479676"/>
    <lineage>
        <taxon>Eukaryota</taxon>
        <taxon>Viridiplantae</taxon>
        <taxon>Streptophyta</taxon>
        <taxon>Embryophyta</taxon>
        <taxon>Tracheophyta</taxon>
        <taxon>Spermatophyta</taxon>
        <taxon>Magnoliopsida</taxon>
        <taxon>eudicotyledons</taxon>
        <taxon>Gunneridae</taxon>
        <taxon>Pentapetalae</taxon>
        <taxon>asterids</taxon>
        <taxon>Ericales</taxon>
        <taxon>Ericaceae</taxon>
        <taxon>Ericoideae</taxon>
        <taxon>Rhodoreae</taxon>
        <taxon>Rhododendron</taxon>
    </lineage>
</organism>
<evidence type="ECO:0000313" key="2">
    <source>
        <dbReference type="EMBL" id="KAG5520931.1"/>
    </source>
</evidence>
<dbReference type="AlphaFoldDB" id="A0AAV6HX13"/>
<sequence>MQASLEESKLTSSPSLTPEFSGQFNCKMKLLDFENPSRFIEEEEDDDEEEEFTFACVGAEESTVLAEDAFHDGQIKPAFPLFDQSLLLDRDSAPGREDLPRRPPVKN</sequence>
<dbReference type="Proteomes" id="UP000823749">
    <property type="component" value="Chromosome 12"/>
</dbReference>
<name>A0AAV6HX13_9ERIC</name>